<reference evidence="3" key="1">
    <citation type="submission" date="2013-09" db="EMBL/GenBank/DDBJ databases">
        <title>Corchorus olitorius genome sequencing.</title>
        <authorList>
            <person name="Alam M."/>
            <person name="Haque M.S."/>
            <person name="Islam M.S."/>
            <person name="Emdad E.M."/>
            <person name="Islam M.M."/>
            <person name="Ahmed B."/>
            <person name="Halim A."/>
            <person name="Hossen Q.M.M."/>
            <person name="Hossain M.Z."/>
            <person name="Ahmed R."/>
            <person name="Khan M.M."/>
            <person name="Islam R."/>
            <person name="Rashid M.M."/>
            <person name="Khan S.A."/>
            <person name="Rahman M.S."/>
            <person name="Alam M."/>
            <person name="Yahiya A.S."/>
            <person name="Khan M.S."/>
            <person name="Azam M.S."/>
            <person name="Haque T."/>
            <person name="Lashkar M.Z.H."/>
            <person name="Akhand A.I."/>
            <person name="Morshed G."/>
            <person name="Roy S."/>
            <person name="Uddin K.S."/>
            <person name="Rabeya T."/>
            <person name="Hossain A.S."/>
            <person name="Chowdhury A."/>
            <person name="Snigdha A.R."/>
            <person name="Mortoza M.S."/>
            <person name="Matin S.A."/>
            <person name="Hoque S.M.E."/>
            <person name="Islam M.K."/>
            <person name="Roy D.K."/>
            <person name="Haider R."/>
            <person name="Moosa M.M."/>
            <person name="Elias S.M."/>
            <person name="Hasan A.M."/>
            <person name="Jahan S."/>
            <person name="Shafiuddin M."/>
            <person name="Mahmood N."/>
            <person name="Shommy N.S."/>
        </authorList>
    </citation>
    <scope>NUCLEOTIDE SEQUENCE [LARGE SCALE GENOMIC DNA]</scope>
    <source>
        <strain evidence="3">cv. O-4</strain>
    </source>
</reference>
<feature type="coiled-coil region" evidence="1">
    <location>
        <begin position="116"/>
        <end position="224"/>
    </location>
</feature>
<evidence type="ECO:0000256" key="1">
    <source>
        <dbReference type="SAM" id="Coils"/>
    </source>
</evidence>
<protein>
    <recommendedName>
        <fullName evidence="4">NAB domain-containing protein</fullName>
    </recommendedName>
</protein>
<feature type="coiled-coil region" evidence="1">
    <location>
        <begin position="313"/>
        <end position="586"/>
    </location>
</feature>
<feature type="coiled-coil region" evidence="1">
    <location>
        <begin position="644"/>
        <end position="699"/>
    </location>
</feature>
<gene>
    <name evidence="2" type="ORF">COLO4_21719</name>
</gene>
<dbReference type="GO" id="GO:0005200">
    <property type="term" value="F:structural constituent of cytoskeleton"/>
    <property type="evidence" value="ECO:0007669"/>
    <property type="project" value="TreeGrafter"/>
</dbReference>
<evidence type="ECO:0008006" key="4">
    <source>
        <dbReference type="Google" id="ProtNLM"/>
    </source>
</evidence>
<dbReference type="Proteomes" id="UP000187203">
    <property type="component" value="Unassembled WGS sequence"/>
</dbReference>
<name>A0A1R3IRH7_9ROSI</name>
<dbReference type="AlphaFoldDB" id="A0A1R3IRH7"/>
<dbReference type="PANTHER" id="PTHR47357:SF4">
    <property type="entry name" value="MYOSIN HEAVY CHAIN-LIKE PROTEIN"/>
    <property type="match status" value="1"/>
</dbReference>
<keyword evidence="3" id="KW-1185">Reference proteome</keyword>
<evidence type="ECO:0000313" key="3">
    <source>
        <dbReference type="Proteomes" id="UP000187203"/>
    </source>
</evidence>
<evidence type="ECO:0000313" key="2">
    <source>
        <dbReference type="EMBL" id="OMO85176.1"/>
    </source>
</evidence>
<dbReference type="Gene3D" id="1.10.287.1490">
    <property type="match status" value="1"/>
</dbReference>
<proteinExistence type="predicted"/>
<sequence length="825" mass="95185">MERLEGAKADPVSSLFSEDVEKKLERILKLIRRRNRAKKEPELVALVEDFHRHYQSLYGLYVQLRQASFETTDGGKGNENYSHSASGSESEYYSSDDIEISDMAVYNNRSLHRMMSDNMKEELEKACAEVAELKHLLALKIEEKEALASDHLVALSKIQEIETINSNLRKEVDEKEQRVSALENVYKEPVTELEEQLTGLKTELESLQHQKRDLEAQLDDQRSETKQHGETNKALYAQISELELIEKLDGDEVTKLMKQIKDKENGLMSKIEESVARVGNLKKQVDYLRSQNCEDRGSIACKNNESFDQENVIKKELESLRSQKTELEILLEKKSEEISQYLIQVDNLKGELARKSASEQLMVEEKESLLVQLTDLESQVDTLRTQEKISEDEVRCKINEISQLREEKDALQAQILELETLLQERGLELSALRDDSESDRIKETATIVTLNAEIERLQMELDTLKKEKSQLELQIADQQRIMKEREESVNKTVEDSNPQPLKRWSSVTKSNIQVLEKKMEDLAEEFRKKIEDNIRILLQRIKVAEKIHFENKETHKIIKERLEVENAALEEKLAMYEAEFRKLTDTLDPGNSMTCMSNVTDEVGSEIDCETGSECDMKQLNSNNVGFLVAELDKQNEALLNKKISELECKLSEEGEEKRRLIKAVNEVEKRMGKLDKIMKEKDETLFSLQEEKREAIRQLCLLIDCKTAPEGDIKQLNGNVGLVVAKLDKQNEKLLSKKVSDSKSKLSEEGEEKLRLIELVNEVEKRVGELEMIKTEKDETLLSLHEEKREAIRQLCLLIDYHRCRCDHLKEIISKLTVSSKKKT</sequence>
<comment type="caution">
    <text evidence="2">The sequence shown here is derived from an EMBL/GenBank/DDBJ whole genome shotgun (WGS) entry which is preliminary data.</text>
</comment>
<dbReference type="GO" id="GO:0005856">
    <property type="term" value="C:cytoskeleton"/>
    <property type="evidence" value="ECO:0007669"/>
    <property type="project" value="TreeGrafter"/>
</dbReference>
<dbReference type="STRING" id="93759.A0A1R3IRH7"/>
<dbReference type="EMBL" id="AWUE01017755">
    <property type="protein sequence ID" value="OMO85176.1"/>
    <property type="molecule type" value="Genomic_DNA"/>
</dbReference>
<dbReference type="PANTHER" id="PTHR47357">
    <property type="entry name" value="COP1-INTERACTIVE PROTEIN 1"/>
    <property type="match status" value="1"/>
</dbReference>
<organism evidence="2 3">
    <name type="scientific">Corchorus olitorius</name>
    <dbReference type="NCBI Taxonomy" id="93759"/>
    <lineage>
        <taxon>Eukaryota</taxon>
        <taxon>Viridiplantae</taxon>
        <taxon>Streptophyta</taxon>
        <taxon>Embryophyta</taxon>
        <taxon>Tracheophyta</taxon>
        <taxon>Spermatophyta</taxon>
        <taxon>Magnoliopsida</taxon>
        <taxon>eudicotyledons</taxon>
        <taxon>Gunneridae</taxon>
        <taxon>Pentapetalae</taxon>
        <taxon>rosids</taxon>
        <taxon>malvids</taxon>
        <taxon>Malvales</taxon>
        <taxon>Malvaceae</taxon>
        <taxon>Grewioideae</taxon>
        <taxon>Apeibeae</taxon>
        <taxon>Corchorus</taxon>
    </lineage>
</organism>
<keyword evidence="1" id="KW-0175">Coiled coil</keyword>
<accession>A0A1R3IRH7</accession>
<dbReference type="OrthoDB" id="10255522at2759"/>